<evidence type="ECO:0000313" key="2">
    <source>
        <dbReference type="Proteomes" id="UP001162087"/>
    </source>
</evidence>
<proteinExistence type="predicted"/>
<dbReference type="OrthoDB" id="504170at2759"/>
<gene>
    <name evidence="1" type="primary">SKDI11G1130</name>
    <name evidence="1" type="ORF">SKDI_11G1130</name>
</gene>
<dbReference type="PANTHER" id="PTHR24346">
    <property type="entry name" value="MAP/MICROTUBULE AFFINITY-REGULATING KINASE"/>
    <property type="match status" value="1"/>
</dbReference>
<reference evidence="1" key="1">
    <citation type="submission" date="2022-10" db="EMBL/GenBank/DDBJ databases">
        <authorList>
            <person name="Byrne P K."/>
        </authorList>
    </citation>
    <scope>NUCLEOTIDE SEQUENCE</scope>
    <source>
        <strain evidence="1">IFO1802</strain>
    </source>
</reference>
<dbReference type="SUPFAM" id="SSF56112">
    <property type="entry name" value="Protein kinase-like (PK-like)"/>
    <property type="match status" value="1"/>
</dbReference>
<dbReference type="SMART" id="SM00220">
    <property type="entry name" value="S_TKc"/>
    <property type="match status" value="1"/>
</dbReference>
<accession>A0AA35J0R4</accession>
<dbReference type="PROSITE" id="PS00107">
    <property type="entry name" value="PROTEIN_KINASE_ATP"/>
    <property type="match status" value="1"/>
</dbReference>
<dbReference type="CDD" id="cd14081">
    <property type="entry name" value="STKc_BRSK1_2"/>
    <property type="match status" value="1"/>
</dbReference>
<dbReference type="GO" id="GO:0005524">
    <property type="term" value="F:ATP binding"/>
    <property type="evidence" value="ECO:0007669"/>
    <property type="project" value="UniProtKB-UniRule"/>
</dbReference>
<dbReference type="PROSITE" id="PS00108">
    <property type="entry name" value="PROTEIN_KINASE_ST"/>
    <property type="match status" value="1"/>
</dbReference>
<dbReference type="Gene3D" id="1.10.510.10">
    <property type="entry name" value="Transferase(Phosphotransferase) domain 1"/>
    <property type="match status" value="1"/>
</dbReference>
<dbReference type="InterPro" id="IPR017441">
    <property type="entry name" value="Protein_kinase_ATP_BS"/>
</dbReference>
<dbReference type="Proteomes" id="UP001162087">
    <property type="component" value="Chromosome 11"/>
</dbReference>
<dbReference type="EMBL" id="OX365906">
    <property type="protein sequence ID" value="CAI4044658.1"/>
    <property type="molecule type" value="Genomic_DNA"/>
</dbReference>
<dbReference type="GO" id="GO:0032161">
    <property type="term" value="C:cleavage apparatus septin structure"/>
    <property type="evidence" value="ECO:0007669"/>
    <property type="project" value="UniProtKB-ARBA"/>
</dbReference>
<name>A0AA35J0R4_SACK1</name>
<evidence type="ECO:0000313" key="1">
    <source>
        <dbReference type="EMBL" id="CAI4044658.1"/>
    </source>
</evidence>
<dbReference type="PANTHER" id="PTHR24346:SF110">
    <property type="entry name" value="NON-SPECIFIC SERINE_THREONINE PROTEIN KINASE"/>
    <property type="match status" value="1"/>
</dbReference>
<keyword evidence="2" id="KW-1185">Reference proteome</keyword>
<dbReference type="Pfam" id="PF00069">
    <property type="entry name" value="Pkinase"/>
    <property type="match status" value="1"/>
</dbReference>
<organism evidence="1 2">
    <name type="scientific">Saccharomyces kudriavzevii (strain ATCC MYA-4449 / AS 2.2408 / CBS 8840 / NBRC 1802 / NCYC 2889)</name>
    <name type="common">Yeast</name>
    <dbReference type="NCBI Taxonomy" id="226230"/>
    <lineage>
        <taxon>Eukaryota</taxon>
        <taxon>Fungi</taxon>
        <taxon>Dikarya</taxon>
        <taxon>Ascomycota</taxon>
        <taxon>Saccharomycotina</taxon>
        <taxon>Saccharomycetes</taxon>
        <taxon>Saccharomycetales</taxon>
        <taxon>Saccharomycetaceae</taxon>
        <taxon>Saccharomyces</taxon>
    </lineage>
</organism>
<sequence>MTGHVSKFNRKPEGRSSSLAKKAAKRAMAKVNSNPKRSSAHLERVVQSVNDATKRLSQPESTISVATKSSKRKSRDTVGPWKLGKTLGKGSSGRVRLAKNIETGQLAAIKIVPKKKAFVHRSNNGTVPNSYSSSMITSNVSSPSIASKEHSNHTQTNPYGIEREIVIMKLISHANVMALFEVWENKSELYLVLEYVDGGELFDYLVSKGKLPEREAIHYFKQIVEGVSFCHSFNICHRDLKPENLLLDKKNRKIKIADFGMAALELPNKLLKTSCGSPHYASPEIVMGRPYHGGPSDVWSCGIVLFALLTGHLPFNDDNIKKLLLKVQSGKYQMPMNLSAEARDLISKILVINPEKRITTQEILNHPLIKKYDNLPINKMIRKMKRDNMARGKSNSDLHLLNNVSPSVVTLHSRGEIDESILRSLQILWHGVSRELITAKLLQKPMSEEKLFYSLLLQYKQRHSISLSLSNEKKKVPKESSMDESKTGNTFELPYVTNTSDNDVKTSFSSEVHSENISAFNPNNTNSSVDAEMNAPVLAQKSQFSINALSQPGSDKFEAEVVPLSPAIPIFNASSSRVFRNSYTSISSRSKRSLRPSSSKLSLSASTTRETVRENAMPLPQLQKSPSRFSLSGKAVHPSPSNKSLHKSLSKKNIAPTATVRRTLQNSASKRSLYSLQSISKRSLNLNDLLVFDDPLPSKIPAPENAREYEPHSLESDSDFEILCDQILFGNALDKILEEEEDNERENDGPRQVRDNTKPPTKSIMDPKASMSKENEDPKRLTKAEKNSFNPIEGDSQSSSFSPFQKVNTQNPTYFESQKPKRTVLSDITNSFNETNKQFLKNEGMRMKKKNLMEQLERKNERLSSVKPIQPQELRVNSLPDDQKPPSLSLDPRRNFSQPANSKVESLLQGLKLKKDPPPHWTHEGGSLFMSRNSVNETPHNTLDDSVGSSHIPLTTMATSSTDPSVLAESSTIHKPMLSLPSTFLNTSMTFKNLSQILADDSDDKHLSIPQNQSRSVAISHPLRKKSAKISLTPRSNLNANLSMRRNQSSPGSYLSNDLDGISDMTFAMEIPTNTFTAQAIQLMNSGSGNNITGASPKISSFTNAKETKSVDYMPKENETDNSEINNIPNYTVPNTRDKEGINIFEDAPSDEGSLNTSSESDSQGSVHRKAVSIDTLATTNVLTPATNVRVSLYWNNNNSGIPRETTEEILSKLQLSPDKPPNPHVQKRFSSTRASRDSKALGISQSLQSMFKDLEEDQDDYTSQADMLASDLINPNQRSSEESPKPKQRVTMLFDEEEEESKKLGMQKIKKEHIKLDNRISEQPAQVSLLPLVNKEGHADLTENDHLAVPELSSSKVTKDGAVKSSSPVNKKKPVNIVKSVKKSDDGDAPVNDKKNWFVKLFRNLSSHNSGTKTSKNHVTNISFDDAHMLTLNEFNKNSIDYQLKTIDHKFGKKTVEYECKFVKGNFKFKIKISSLPNASTVVTVKRRSKHSNTASDKAFEKFNDDVERVIQNAGRS</sequence>
<dbReference type="GO" id="GO:0044879">
    <property type="term" value="P:mitotic morphogenesis checkpoint signaling"/>
    <property type="evidence" value="ECO:0007669"/>
    <property type="project" value="UniProtKB-ARBA"/>
</dbReference>
<dbReference type="InterPro" id="IPR011009">
    <property type="entry name" value="Kinase-like_dom_sf"/>
</dbReference>
<dbReference type="PROSITE" id="PS50011">
    <property type="entry name" value="PROTEIN_KINASE_DOM"/>
    <property type="match status" value="1"/>
</dbReference>
<dbReference type="InterPro" id="IPR008271">
    <property type="entry name" value="Ser/Thr_kinase_AS"/>
</dbReference>
<dbReference type="GO" id="GO:0004674">
    <property type="term" value="F:protein serine/threonine kinase activity"/>
    <property type="evidence" value="ECO:0007669"/>
    <property type="project" value="UniProtKB-KW"/>
</dbReference>
<dbReference type="GO" id="GO:0005940">
    <property type="term" value="C:septin ring"/>
    <property type="evidence" value="ECO:0007669"/>
    <property type="project" value="UniProtKB-ARBA"/>
</dbReference>
<dbReference type="GO" id="GO:0000399">
    <property type="term" value="C:cellular bud neck septin structure"/>
    <property type="evidence" value="ECO:0007669"/>
    <property type="project" value="UniProtKB-ARBA"/>
</dbReference>
<dbReference type="InterPro" id="IPR000719">
    <property type="entry name" value="Prot_kinase_dom"/>
</dbReference>
<protein>
    <submittedName>
        <fullName evidence="1">Uncharacterized protein</fullName>
    </submittedName>
</protein>